<name>L0DDA7_SINAD</name>
<evidence type="ECO:0000313" key="2">
    <source>
        <dbReference type="Proteomes" id="UP000010798"/>
    </source>
</evidence>
<dbReference type="Proteomes" id="UP000010798">
    <property type="component" value="Chromosome"/>
</dbReference>
<proteinExistence type="predicted"/>
<dbReference type="PROSITE" id="PS51257">
    <property type="entry name" value="PROKAR_LIPOPROTEIN"/>
    <property type="match status" value="1"/>
</dbReference>
<dbReference type="AlphaFoldDB" id="L0DDA7"/>
<dbReference type="OrthoDB" id="285363at2"/>
<evidence type="ECO:0008006" key="3">
    <source>
        <dbReference type="Google" id="ProtNLM"/>
    </source>
</evidence>
<dbReference type="RefSeq" id="WP_015245970.1">
    <property type="nucleotide sequence ID" value="NC_019892.1"/>
</dbReference>
<gene>
    <name evidence="1" type="ordered locus">Sinac_2511</name>
</gene>
<accession>L0DDA7</accession>
<organism evidence="1 2">
    <name type="scientific">Singulisphaera acidiphila (strain ATCC BAA-1392 / DSM 18658 / VKM B-2454 / MOB10)</name>
    <dbReference type="NCBI Taxonomy" id="886293"/>
    <lineage>
        <taxon>Bacteria</taxon>
        <taxon>Pseudomonadati</taxon>
        <taxon>Planctomycetota</taxon>
        <taxon>Planctomycetia</taxon>
        <taxon>Isosphaerales</taxon>
        <taxon>Isosphaeraceae</taxon>
        <taxon>Singulisphaera</taxon>
    </lineage>
</organism>
<dbReference type="HOGENOM" id="CLU_155921_0_0_0"/>
<protein>
    <recommendedName>
        <fullName evidence="3">Carboxypeptidase regulatory-like domain-containing protein</fullName>
    </recommendedName>
</protein>
<keyword evidence="2" id="KW-1185">Reference proteome</keyword>
<reference evidence="1 2" key="1">
    <citation type="submission" date="2012-02" db="EMBL/GenBank/DDBJ databases">
        <title>Complete sequence of chromosome of Singulisphaera acidiphila DSM 18658.</title>
        <authorList>
            <consortium name="US DOE Joint Genome Institute (JGI-PGF)"/>
            <person name="Lucas S."/>
            <person name="Copeland A."/>
            <person name="Lapidus A."/>
            <person name="Glavina del Rio T."/>
            <person name="Dalin E."/>
            <person name="Tice H."/>
            <person name="Bruce D."/>
            <person name="Goodwin L."/>
            <person name="Pitluck S."/>
            <person name="Peters L."/>
            <person name="Ovchinnikova G."/>
            <person name="Chertkov O."/>
            <person name="Kyrpides N."/>
            <person name="Mavromatis K."/>
            <person name="Ivanova N."/>
            <person name="Brettin T."/>
            <person name="Detter J.C."/>
            <person name="Han C."/>
            <person name="Larimer F."/>
            <person name="Land M."/>
            <person name="Hauser L."/>
            <person name="Markowitz V."/>
            <person name="Cheng J.-F."/>
            <person name="Hugenholtz P."/>
            <person name="Woyke T."/>
            <person name="Wu D."/>
            <person name="Tindall B."/>
            <person name="Pomrenke H."/>
            <person name="Brambilla E."/>
            <person name="Klenk H.-P."/>
            <person name="Eisen J.A."/>
        </authorList>
    </citation>
    <scope>NUCLEOTIDE SEQUENCE [LARGE SCALE GENOMIC DNA]</scope>
    <source>
        <strain evidence="2">ATCC BAA-1392 / DSM 18658 / VKM B-2454 / MOB10</strain>
    </source>
</reference>
<dbReference type="KEGG" id="saci:Sinac_2511"/>
<sequence>MTRRRAAGWLALALTATGGGGCRFSDAPPISGSSEEATVKGTVRIHGKPVTNGIVSFRTSNINRPNAPLKEAPIGKDGTYSVTTLVGENFIEISCKELFTPKNRSLLENEQMVNITSGASSLDIDIPQQPQASVK</sequence>
<evidence type="ECO:0000313" key="1">
    <source>
        <dbReference type="EMBL" id="AGA26818.1"/>
    </source>
</evidence>
<dbReference type="EMBL" id="CP003364">
    <property type="protein sequence ID" value="AGA26818.1"/>
    <property type="molecule type" value="Genomic_DNA"/>
</dbReference>